<dbReference type="AlphaFoldDB" id="A0A2S7IPN4"/>
<protein>
    <recommendedName>
        <fullName evidence="5">6-carboxy-5,6,7,8-tetrahydropterin synthase</fullName>
        <ecNumber evidence="4">4.1.2.50</ecNumber>
    </recommendedName>
    <alternativeName>
        <fullName evidence="9">Queuosine biosynthesis protein QueD</fullName>
    </alternativeName>
</protein>
<evidence type="ECO:0000256" key="4">
    <source>
        <dbReference type="ARBA" id="ARBA00012982"/>
    </source>
</evidence>
<dbReference type="RefSeq" id="WP_104711109.1">
    <property type="nucleotide sequence ID" value="NZ_PTRA01000001.1"/>
</dbReference>
<keyword evidence="6" id="KW-0479">Metal-binding</keyword>
<comment type="cofactor">
    <cofactor evidence="1">
        <name>Zn(2+)</name>
        <dbReference type="ChEBI" id="CHEBI:29105"/>
    </cofactor>
</comment>
<dbReference type="PANTHER" id="PTHR12589:SF7">
    <property type="entry name" value="6-PYRUVOYL TETRAHYDROBIOPTERIN SYNTHASE"/>
    <property type="match status" value="1"/>
</dbReference>
<dbReference type="SUPFAM" id="SSF55620">
    <property type="entry name" value="Tetrahydrobiopterin biosynthesis enzymes-like"/>
    <property type="match status" value="1"/>
</dbReference>
<evidence type="ECO:0000313" key="11">
    <source>
        <dbReference type="EMBL" id="PQA59540.1"/>
    </source>
</evidence>
<evidence type="ECO:0000256" key="1">
    <source>
        <dbReference type="ARBA" id="ARBA00001947"/>
    </source>
</evidence>
<evidence type="ECO:0000256" key="8">
    <source>
        <dbReference type="ARBA" id="ARBA00023239"/>
    </source>
</evidence>
<dbReference type="GO" id="GO:0070497">
    <property type="term" value="F:6-carboxytetrahydropterin synthase activity"/>
    <property type="evidence" value="ECO:0007669"/>
    <property type="project" value="UniProtKB-EC"/>
</dbReference>
<evidence type="ECO:0000256" key="2">
    <source>
        <dbReference type="ARBA" id="ARBA00005061"/>
    </source>
</evidence>
<keyword evidence="12" id="KW-1185">Reference proteome</keyword>
<comment type="caution">
    <text evidence="11">The sequence shown here is derived from an EMBL/GenBank/DDBJ whole genome shotgun (WGS) entry which is preliminary data.</text>
</comment>
<proteinExistence type="inferred from homology"/>
<evidence type="ECO:0000256" key="3">
    <source>
        <dbReference type="ARBA" id="ARBA00008900"/>
    </source>
</evidence>
<accession>A0A2S7IPN4</accession>
<dbReference type="Proteomes" id="UP000239590">
    <property type="component" value="Unassembled WGS sequence"/>
</dbReference>
<evidence type="ECO:0000256" key="9">
    <source>
        <dbReference type="ARBA" id="ARBA00031449"/>
    </source>
</evidence>
<dbReference type="EMBL" id="PTRA01000001">
    <property type="protein sequence ID" value="PQA59540.1"/>
    <property type="molecule type" value="Genomic_DNA"/>
</dbReference>
<dbReference type="InterPro" id="IPR038418">
    <property type="entry name" value="6-PTP_synth/QueD_sf"/>
</dbReference>
<name>A0A2S7IPN4_9BACT</name>
<dbReference type="GO" id="GO:0046872">
    <property type="term" value="F:metal ion binding"/>
    <property type="evidence" value="ECO:0007669"/>
    <property type="project" value="UniProtKB-KW"/>
</dbReference>
<dbReference type="InterPro" id="IPR007115">
    <property type="entry name" value="6-PTP_synth/QueD"/>
</dbReference>
<reference evidence="12" key="1">
    <citation type="submission" date="2018-02" db="EMBL/GenBank/DDBJ databases">
        <title>Genome sequencing of Solimonas sp. HR-BB.</title>
        <authorList>
            <person name="Lee Y."/>
            <person name="Jeon C.O."/>
        </authorList>
    </citation>
    <scope>NUCLEOTIDE SEQUENCE [LARGE SCALE GENOMIC DNA]</scope>
    <source>
        <strain evidence="12">HR-U</strain>
    </source>
</reference>
<dbReference type="Gene3D" id="3.30.479.10">
    <property type="entry name" value="6-pyruvoyl tetrahydropterin synthase/QueD"/>
    <property type="match status" value="1"/>
</dbReference>
<evidence type="ECO:0000313" key="12">
    <source>
        <dbReference type="Proteomes" id="UP000239590"/>
    </source>
</evidence>
<organism evidence="11 12">
    <name type="scientific">Siphonobacter curvatus</name>
    <dbReference type="NCBI Taxonomy" id="2094562"/>
    <lineage>
        <taxon>Bacteria</taxon>
        <taxon>Pseudomonadati</taxon>
        <taxon>Bacteroidota</taxon>
        <taxon>Cytophagia</taxon>
        <taxon>Cytophagales</taxon>
        <taxon>Cytophagaceae</taxon>
        <taxon>Siphonobacter</taxon>
    </lineage>
</organism>
<comment type="similarity">
    <text evidence="3">Belongs to the PTPS family. QueD subfamily.</text>
</comment>
<gene>
    <name evidence="11" type="ORF">C5O19_07800</name>
</gene>
<evidence type="ECO:0000256" key="6">
    <source>
        <dbReference type="ARBA" id="ARBA00022723"/>
    </source>
</evidence>
<evidence type="ECO:0000256" key="10">
    <source>
        <dbReference type="ARBA" id="ARBA00048807"/>
    </source>
</evidence>
<evidence type="ECO:0000256" key="7">
    <source>
        <dbReference type="ARBA" id="ARBA00022833"/>
    </source>
</evidence>
<keyword evidence="7" id="KW-0862">Zinc</keyword>
<dbReference type="Pfam" id="PF01242">
    <property type="entry name" value="PTPS"/>
    <property type="match status" value="1"/>
</dbReference>
<dbReference type="EC" id="4.1.2.50" evidence="4"/>
<comment type="catalytic activity">
    <reaction evidence="10">
        <text>7,8-dihydroneopterin 3'-triphosphate + H2O = 6-carboxy-5,6,7,8-tetrahydropterin + triphosphate + acetaldehyde + 2 H(+)</text>
        <dbReference type="Rhea" id="RHEA:27966"/>
        <dbReference type="ChEBI" id="CHEBI:15343"/>
        <dbReference type="ChEBI" id="CHEBI:15377"/>
        <dbReference type="ChEBI" id="CHEBI:15378"/>
        <dbReference type="ChEBI" id="CHEBI:18036"/>
        <dbReference type="ChEBI" id="CHEBI:58462"/>
        <dbReference type="ChEBI" id="CHEBI:61032"/>
        <dbReference type="EC" id="4.1.2.50"/>
    </reaction>
</comment>
<dbReference type="UniPathway" id="UPA00391"/>
<dbReference type="FunFam" id="3.30.479.10:FF:000003">
    <property type="entry name" value="6-pyruvoyl tetrahydrobiopterin synthase"/>
    <property type="match status" value="1"/>
</dbReference>
<evidence type="ECO:0000256" key="5">
    <source>
        <dbReference type="ARBA" id="ARBA00018141"/>
    </source>
</evidence>
<comment type="pathway">
    <text evidence="2">Purine metabolism; 7-cyano-7-deazaguanine biosynthesis.</text>
</comment>
<keyword evidence="8" id="KW-0456">Lyase</keyword>
<dbReference type="PANTHER" id="PTHR12589">
    <property type="entry name" value="PYRUVOYL TETRAHYDROBIOPTERIN SYNTHASE"/>
    <property type="match status" value="1"/>
</dbReference>
<dbReference type="OrthoDB" id="9804698at2"/>
<sequence>MVYVSRVEHFNAAHRVYNPSWSDEQNFEVFGPCANPYYHGHNFELTVTVKGIPHSDTGFVMDMKHLGKIVKEQIVERVDHRNLNLEVDFLKDKIPTCEIFIMEIWKILAPVVAESTQGRSQLHSLKLIETPKNFVEYFGE</sequence>